<keyword evidence="5" id="KW-1185">Reference proteome</keyword>
<dbReference type="EMBL" id="CAUWAG010000007">
    <property type="protein sequence ID" value="CAJ2505359.1"/>
    <property type="molecule type" value="Genomic_DNA"/>
</dbReference>
<evidence type="ECO:0000313" key="5">
    <source>
        <dbReference type="Proteomes" id="UP001295740"/>
    </source>
</evidence>
<dbReference type="AlphaFoldDB" id="A0AAI8VI41"/>
<keyword evidence="1" id="KW-0479">Metal-binding</keyword>
<evidence type="ECO:0000256" key="1">
    <source>
        <dbReference type="PROSITE-ProRule" id="PRU00723"/>
    </source>
</evidence>
<feature type="zinc finger region" description="C3H1-type" evidence="1">
    <location>
        <begin position="190"/>
        <end position="214"/>
    </location>
</feature>
<proteinExistence type="predicted"/>
<feature type="region of interest" description="Disordered" evidence="2">
    <location>
        <begin position="97"/>
        <end position="147"/>
    </location>
</feature>
<dbReference type="GO" id="GO:0008270">
    <property type="term" value="F:zinc ion binding"/>
    <property type="evidence" value="ECO:0007669"/>
    <property type="project" value="UniProtKB-KW"/>
</dbReference>
<gene>
    <name evidence="4" type="ORF">KHLLAP_LOCUS5827</name>
</gene>
<evidence type="ECO:0000313" key="4">
    <source>
        <dbReference type="EMBL" id="CAJ2505359.1"/>
    </source>
</evidence>
<reference evidence="4" key="1">
    <citation type="submission" date="2023-10" db="EMBL/GenBank/DDBJ databases">
        <authorList>
            <person name="Hackl T."/>
        </authorList>
    </citation>
    <scope>NUCLEOTIDE SEQUENCE</scope>
</reference>
<sequence>MDNNRESIISKGMTQVHMGLGILLGAARISSGTHEQIMRLVNADEDLLSFDEPTDFLPAKEVDLGHRTVNLAAQPHLEPAKTKLNSLLDFPFEPMQQYQQPQPQPQHQNQHQQRPQQQPQHQHQHQHQHQQKQQQQPSKPFHASRAQSENQMKIICPWWATPGFKCREQAKGICPWYHEAIPGGHKYPLICAFWANDRRCRKAADKCRFAHYPAQHGKVAPLPPMKKTAVKKERRAPGKALIDDDW</sequence>
<protein>
    <submittedName>
        <fullName evidence="4">Uu.00g127530.m01.CDS01</fullName>
    </submittedName>
</protein>
<comment type="caution">
    <text evidence="4">The sequence shown here is derived from an EMBL/GenBank/DDBJ whole genome shotgun (WGS) entry which is preliminary data.</text>
</comment>
<organism evidence="4 5">
    <name type="scientific">Anthostomella pinea</name>
    <dbReference type="NCBI Taxonomy" id="933095"/>
    <lineage>
        <taxon>Eukaryota</taxon>
        <taxon>Fungi</taxon>
        <taxon>Dikarya</taxon>
        <taxon>Ascomycota</taxon>
        <taxon>Pezizomycotina</taxon>
        <taxon>Sordariomycetes</taxon>
        <taxon>Xylariomycetidae</taxon>
        <taxon>Xylariales</taxon>
        <taxon>Xylariaceae</taxon>
        <taxon>Anthostomella</taxon>
    </lineage>
</organism>
<evidence type="ECO:0000259" key="3">
    <source>
        <dbReference type="PROSITE" id="PS50103"/>
    </source>
</evidence>
<keyword evidence="1" id="KW-0863">Zinc-finger</keyword>
<dbReference type="Proteomes" id="UP001295740">
    <property type="component" value="Unassembled WGS sequence"/>
</dbReference>
<dbReference type="InterPro" id="IPR000571">
    <property type="entry name" value="Znf_CCCH"/>
</dbReference>
<feature type="domain" description="C3H1-type" evidence="3">
    <location>
        <begin position="190"/>
        <end position="214"/>
    </location>
</feature>
<dbReference type="PROSITE" id="PS50103">
    <property type="entry name" value="ZF_C3H1"/>
    <property type="match status" value="1"/>
</dbReference>
<evidence type="ECO:0000256" key="2">
    <source>
        <dbReference type="SAM" id="MobiDB-lite"/>
    </source>
</evidence>
<keyword evidence="1" id="KW-0862">Zinc</keyword>
<feature type="compositionally biased region" description="Low complexity" evidence="2">
    <location>
        <begin position="97"/>
        <end position="121"/>
    </location>
</feature>
<name>A0AAI8VI41_9PEZI</name>
<accession>A0AAI8VI41</accession>